<sequence>MKCRALIDEKSTRWEEELLNRTASVGIIVLFSERNFIEIDLSLRTRDKDDTVASRQTDRAEAQARADEDKLSSYGLADVHRRILTGNGIFAYLEHRGISADSELEHRQRRARLARYLAYSVLQGT</sequence>
<dbReference type="Proteomes" id="UP001157006">
    <property type="component" value="Chromosome 3"/>
</dbReference>
<organism evidence="1 2">
    <name type="scientific">Vicia faba</name>
    <name type="common">Broad bean</name>
    <name type="synonym">Faba vulgaris</name>
    <dbReference type="NCBI Taxonomy" id="3906"/>
    <lineage>
        <taxon>Eukaryota</taxon>
        <taxon>Viridiplantae</taxon>
        <taxon>Streptophyta</taxon>
        <taxon>Embryophyta</taxon>
        <taxon>Tracheophyta</taxon>
        <taxon>Spermatophyta</taxon>
        <taxon>Magnoliopsida</taxon>
        <taxon>eudicotyledons</taxon>
        <taxon>Gunneridae</taxon>
        <taxon>Pentapetalae</taxon>
        <taxon>rosids</taxon>
        <taxon>fabids</taxon>
        <taxon>Fabales</taxon>
        <taxon>Fabaceae</taxon>
        <taxon>Papilionoideae</taxon>
        <taxon>50 kb inversion clade</taxon>
        <taxon>NPAAA clade</taxon>
        <taxon>Hologalegina</taxon>
        <taxon>IRL clade</taxon>
        <taxon>Fabeae</taxon>
        <taxon>Vicia</taxon>
    </lineage>
</organism>
<reference evidence="1 2" key="1">
    <citation type="submission" date="2023-01" db="EMBL/GenBank/DDBJ databases">
        <authorList>
            <person name="Kreplak J."/>
        </authorList>
    </citation>
    <scope>NUCLEOTIDE SEQUENCE [LARGE SCALE GENOMIC DNA]</scope>
</reference>
<protein>
    <submittedName>
        <fullName evidence="1">Uncharacterized protein</fullName>
    </submittedName>
</protein>
<name>A0AAV1A657_VICFA</name>
<dbReference type="EMBL" id="OX451738">
    <property type="protein sequence ID" value="CAI8605434.1"/>
    <property type="molecule type" value="Genomic_DNA"/>
</dbReference>
<gene>
    <name evidence="1" type="ORF">VFH_III183360</name>
</gene>
<accession>A0AAV1A657</accession>
<proteinExistence type="predicted"/>
<evidence type="ECO:0000313" key="2">
    <source>
        <dbReference type="Proteomes" id="UP001157006"/>
    </source>
</evidence>
<dbReference type="AlphaFoldDB" id="A0AAV1A657"/>
<keyword evidence="2" id="KW-1185">Reference proteome</keyword>
<evidence type="ECO:0000313" key="1">
    <source>
        <dbReference type="EMBL" id="CAI8605434.1"/>
    </source>
</evidence>